<dbReference type="CDD" id="cd00473">
    <property type="entry name" value="bS6"/>
    <property type="match status" value="1"/>
</dbReference>
<dbReference type="GO" id="GO:1990904">
    <property type="term" value="C:ribonucleoprotein complex"/>
    <property type="evidence" value="ECO:0007669"/>
    <property type="project" value="UniProtKB-KW"/>
</dbReference>
<dbReference type="NCBIfam" id="TIGR00166">
    <property type="entry name" value="S6"/>
    <property type="match status" value="1"/>
</dbReference>
<keyword evidence="3" id="KW-0699">rRNA-binding</keyword>
<evidence type="ECO:0000313" key="5">
    <source>
        <dbReference type="Proteomes" id="UP000177565"/>
    </source>
</evidence>
<dbReference type="InterPro" id="IPR000529">
    <property type="entry name" value="Ribosomal_bS6"/>
</dbReference>
<dbReference type="AlphaFoldDB" id="A0A1G2MTY7"/>
<dbReference type="STRING" id="1802312.A3C06_00540"/>
<proteinExistence type="inferred from homology"/>
<dbReference type="HAMAP" id="MF_00360">
    <property type="entry name" value="Ribosomal_bS6"/>
    <property type="match status" value="1"/>
</dbReference>
<dbReference type="InterPro" id="IPR020814">
    <property type="entry name" value="Ribosomal_S6_plastid/chlpt"/>
</dbReference>
<dbReference type="SUPFAM" id="SSF54995">
    <property type="entry name" value="Ribosomal protein S6"/>
    <property type="match status" value="1"/>
</dbReference>
<organism evidence="4 5">
    <name type="scientific">Candidatus Taylorbacteria bacterium RIFCSPHIGHO2_02_FULL_46_13</name>
    <dbReference type="NCBI Taxonomy" id="1802312"/>
    <lineage>
        <taxon>Bacteria</taxon>
        <taxon>Candidatus Tayloriibacteriota</taxon>
    </lineage>
</organism>
<dbReference type="Proteomes" id="UP000177565">
    <property type="component" value="Unassembled WGS sequence"/>
</dbReference>
<dbReference type="PANTHER" id="PTHR21011:SF1">
    <property type="entry name" value="SMALL RIBOSOMAL SUBUNIT PROTEIN BS6M"/>
    <property type="match status" value="1"/>
</dbReference>
<dbReference type="GO" id="GO:0070181">
    <property type="term" value="F:small ribosomal subunit rRNA binding"/>
    <property type="evidence" value="ECO:0007669"/>
    <property type="project" value="TreeGrafter"/>
</dbReference>
<keyword evidence="3" id="KW-0687">Ribonucleoprotein</keyword>
<comment type="similarity">
    <text evidence="1 3">Belongs to the bacterial ribosomal protein bS6 family.</text>
</comment>
<dbReference type="GO" id="GO:0005737">
    <property type="term" value="C:cytoplasm"/>
    <property type="evidence" value="ECO:0007669"/>
    <property type="project" value="UniProtKB-ARBA"/>
</dbReference>
<evidence type="ECO:0000256" key="3">
    <source>
        <dbReference type="HAMAP-Rule" id="MF_00360"/>
    </source>
</evidence>
<dbReference type="Pfam" id="PF01250">
    <property type="entry name" value="Ribosomal_S6"/>
    <property type="match status" value="1"/>
</dbReference>
<dbReference type="InterPro" id="IPR035980">
    <property type="entry name" value="Ribosomal_bS6_sf"/>
</dbReference>
<comment type="caution">
    <text evidence="4">The sequence shown here is derived from an EMBL/GenBank/DDBJ whole genome shotgun (WGS) entry which is preliminary data.</text>
</comment>
<gene>
    <name evidence="3" type="primary">rpsF</name>
    <name evidence="4" type="ORF">A3C06_00540</name>
</gene>
<dbReference type="GO" id="GO:0003735">
    <property type="term" value="F:structural constituent of ribosome"/>
    <property type="evidence" value="ECO:0007669"/>
    <property type="project" value="InterPro"/>
</dbReference>
<keyword evidence="3" id="KW-0694">RNA-binding</keyword>
<reference evidence="4 5" key="1">
    <citation type="journal article" date="2016" name="Nat. Commun.">
        <title>Thousands of microbial genomes shed light on interconnected biogeochemical processes in an aquifer system.</title>
        <authorList>
            <person name="Anantharaman K."/>
            <person name="Brown C.T."/>
            <person name="Hug L.A."/>
            <person name="Sharon I."/>
            <person name="Castelle C.J."/>
            <person name="Probst A.J."/>
            <person name="Thomas B.C."/>
            <person name="Singh A."/>
            <person name="Wilkins M.J."/>
            <person name="Karaoz U."/>
            <person name="Brodie E.L."/>
            <person name="Williams K.H."/>
            <person name="Hubbard S.S."/>
            <person name="Banfield J.F."/>
        </authorList>
    </citation>
    <scope>NUCLEOTIDE SEQUENCE [LARGE SCALE GENOMIC DNA]</scope>
</reference>
<keyword evidence="3 4" id="KW-0689">Ribosomal protein</keyword>
<evidence type="ECO:0000313" key="4">
    <source>
        <dbReference type="EMBL" id="OHA27325.1"/>
    </source>
</evidence>
<dbReference type="EMBL" id="MHRQ01000006">
    <property type="protein sequence ID" value="OHA27325.1"/>
    <property type="molecule type" value="Genomic_DNA"/>
</dbReference>
<dbReference type="Gene3D" id="3.30.70.60">
    <property type="match status" value="1"/>
</dbReference>
<evidence type="ECO:0000256" key="2">
    <source>
        <dbReference type="ARBA" id="ARBA00035294"/>
    </source>
</evidence>
<dbReference type="GO" id="GO:0005840">
    <property type="term" value="C:ribosome"/>
    <property type="evidence" value="ECO:0007669"/>
    <property type="project" value="UniProtKB-KW"/>
</dbReference>
<dbReference type="PANTHER" id="PTHR21011">
    <property type="entry name" value="MITOCHONDRIAL 28S RIBOSOMAL PROTEIN S6"/>
    <property type="match status" value="1"/>
</dbReference>
<accession>A0A1G2MTY7</accession>
<dbReference type="InterPro" id="IPR014717">
    <property type="entry name" value="Transl_elong_EF1B/ribsomal_bS6"/>
</dbReference>
<evidence type="ECO:0000256" key="1">
    <source>
        <dbReference type="ARBA" id="ARBA00009512"/>
    </source>
</evidence>
<dbReference type="GO" id="GO:0006412">
    <property type="term" value="P:translation"/>
    <property type="evidence" value="ECO:0007669"/>
    <property type="project" value="UniProtKB-UniRule"/>
</dbReference>
<protein>
    <recommendedName>
        <fullName evidence="2 3">Small ribosomal subunit protein bS6</fullName>
    </recommendedName>
</protein>
<comment type="function">
    <text evidence="3">Binds together with bS18 to 16S ribosomal RNA.</text>
</comment>
<name>A0A1G2MTY7_9BACT</name>
<sequence>MTTEQVVDEKVPARVYEVAYLVSPNVPEEKVAEVVGRLKAVLEKQNAFILSDEFPKFRQLAYTLVKPLGGKNEKYPSAYFGWIKFEVSASVLEEIQRAFERDSELVRFLIVKVDKDSKIKSKPVFWRKDTIKRDAPSKPLGKVPTMTEAEIDKTIEELVVE</sequence>